<keyword evidence="5" id="KW-1185">Reference proteome</keyword>
<dbReference type="EMBL" id="JAVIJF010000014">
    <property type="protein sequence ID" value="MDX8526750.1"/>
    <property type="molecule type" value="Genomic_DNA"/>
</dbReference>
<dbReference type="Proteomes" id="UP001276840">
    <property type="component" value="Unassembled WGS sequence"/>
</dbReference>
<organism evidence="4 5">
    <name type="scientific">Mesorhizobium montanum</name>
    <dbReference type="NCBI Taxonomy" id="3072323"/>
    <lineage>
        <taxon>Bacteria</taxon>
        <taxon>Pseudomonadati</taxon>
        <taxon>Pseudomonadota</taxon>
        <taxon>Alphaproteobacteria</taxon>
        <taxon>Hyphomicrobiales</taxon>
        <taxon>Phyllobacteriaceae</taxon>
        <taxon>Mesorhizobium</taxon>
    </lineage>
</organism>
<dbReference type="Pfam" id="PF08240">
    <property type="entry name" value="ADH_N"/>
    <property type="match status" value="1"/>
</dbReference>
<dbReference type="SUPFAM" id="SSF50129">
    <property type="entry name" value="GroES-like"/>
    <property type="match status" value="1"/>
</dbReference>
<proteinExistence type="predicted"/>
<dbReference type="InterPro" id="IPR013149">
    <property type="entry name" value="ADH-like_C"/>
</dbReference>
<gene>
    <name evidence="4" type="ORF">RFM68_19820</name>
</gene>
<dbReference type="Pfam" id="PF00107">
    <property type="entry name" value="ADH_zinc_N"/>
    <property type="match status" value="1"/>
</dbReference>
<keyword evidence="1" id="KW-0521">NADP</keyword>
<dbReference type="Gene3D" id="3.90.180.10">
    <property type="entry name" value="Medium-chain alcohol dehydrogenases, catalytic domain"/>
    <property type="match status" value="1"/>
</dbReference>
<evidence type="ECO:0000256" key="1">
    <source>
        <dbReference type="ARBA" id="ARBA00022857"/>
    </source>
</evidence>
<dbReference type="PANTHER" id="PTHR48106:SF13">
    <property type="entry name" value="QUINONE OXIDOREDUCTASE-RELATED"/>
    <property type="match status" value="1"/>
</dbReference>
<evidence type="ECO:0000313" key="4">
    <source>
        <dbReference type="EMBL" id="MDX8526750.1"/>
    </source>
</evidence>
<reference evidence="4 5" key="1">
    <citation type="submission" date="2023-08" db="EMBL/GenBank/DDBJ databases">
        <title>Implementing the SeqCode for naming new Mesorhizobium species isolated from Vachellia karroo root nodules.</title>
        <authorList>
            <person name="Van Lill M."/>
        </authorList>
    </citation>
    <scope>NUCLEOTIDE SEQUENCE [LARGE SCALE GENOMIC DNA]</scope>
    <source>
        <strain evidence="4 5">MSK 1335</strain>
    </source>
</reference>
<evidence type="ECO:0000313" key="5">
    <source>
        <dbReference type="Proteomes" id="UP001276840"/>
    </source>
</evidence>
<comment type="caution">
    <text evidence="4">The sequence shown here is derived from an EMBL/GenBank/DDBJ whole genome shotgun (WGS) entry which is preliminary data.</text>
</comment>
<dbReference type="SMART" id="SM00829">
    <property type="entry name" value="PKS_ER"/>
    <property type="match status" value="1"/>
</dbReference>
<keyword evidence="2" id="KW-0560">Oxidoreductase</keyword>
<protein>
    <submittedName>
        <fullName evidence="4">Zinc-binding dehydrogenase</fullName>
    </submittedName>
</protein>
<evidence type="ECO:0000259" key="3">
    <source>
        <dbReference type="SMART" id="SM00829"/>
    </source>
</evidence>
<dbReference type="InterPro" id="IPR036291">
    <property type="entry name" value="NAD(P)-bd_dom_sf"/>
</dbReference>
<dbReference type="SUPFAM" id="SSF51735">
    <property type="entry name" value="NAD(P)-binding Rossmann-fold domains"/>
    <property type="match status" value="1"/>
</dbReference>
<accession>A0ABU4ZP00</accession>
<feature type="domain" description="Enoyl reductase (ER)" evidence="3">
    <location>
        <begin position="10"/>
        <end position="324"/>
    </location>
</feature>
<name>A0ABU4ZP00_9HYPH</name>
<dbReference type="InterPro" id="IPR020843">
    <property type="entry name" value="ER"/>
</dbReference>
<dbReference type="InterPro" id="IPR011032">
    <property type="entry name" value="GroES-like_sf"/>
</dbReference>
<dbReference type="PANTHER" id="PTHR48106">
    <property type="entry name" value="QUINONE OXIDOREDUCTASE PIG3-RELATED"/>
    <property type="match status" value="1"/>
</dbReference>
<sequence>MKAIQFNRFGGPEVLQVVDLATPVAAAGEVLVRVGAAGINFFEVLMRADRYAVTPSLPLSPGVEVAGTVEAVGEGVDRRLLRQRVAAPLFVSARPFGGYAEYVAIDAGLVMPLPDALSFEDATALMVQGVTSLHLLRQSPPAGRTVLVPAAAGGVGSLLVQLAKGQGARRVIALAGGKAKRDFVLSLGADAAIASSEADWPAQVREASDGSDAEIVYDTVGGALTKEFLDILAPGGELVFAALGRFQLPASELEALIGRNQSLKGFALLPLLSPDSLRTSLAQLFDMAASGRLKVAIGGCFPLDEASEAHRLLEERRAIGKVVLLP</sequence>
<dbReference type="RefSeq" id="WP_320234697.1">
    <property type="nucleotide sequence ID" value="NZ_JAVIJF010000014.1"/>
</dbReference>
<dbReference type="InterPro" id="IPR013154">
    <property type="entry name" value="ADH-like_N"/>
</dbReference>
<dbReference type="Gene3D" id="3.40.50.720">
    <property type="entry name" value="NAD(P)-binding Rossmann-like Domain"/>
    <property type="match status" value="1"/>
</dbReference>
<evidence type="ECO:0000256" key="2">
    <source>
        <dbReference type="ARBA" id="ARBA00023002"/>
    </source>
</evidence>